<dbReference type="Pfam" id="PF13196">
    <property type="entry name" value="DUF4012"/>
    <property type="match status" value="1"/>
</dbReference>
<dbReference type="EMBL" id="STGW01000015">
    <property type="protein sequence ID" value="THV09220.1"/>
    <property type="molecule type" value="Genomic_DNA"/>
</dbReference>
<protein>
    <submittedName>
        <fullName evidence="1">DUF4012 domain-containing protein</fullName>
    </submittedName>
</protein>
<reference evidence="1 2" key="1">
    <citation type="journal article" date="2009" name="Int. J. Syst. Evol. Microbiol.">
        <title>Nocardioides caeni sp. nov., isolated from wastewater.</title>
        <authorList>
            <person name="Yoon J.H."/>
            <person name="Kang S.J."/>
            <person name="Park S."/>
            <person name="Kim W."/>
            <person name="Oh T.K."/>
        </authorList>
    </citation>
    <scope>NUCLEOTIDE SEQUENCE [LARGE SCALE GENOMIC DNA]</scope>
    <source>
        <strain evidence="1 2">DSM 23134</strain>
    </source>
</reference>
<proteinExistence type="predicted"/>
<keyword evidence="2" id="KW-1185">Reference proteome</keyword>
<comment type="caution">
    <text evidence="1">The sequence shown here is derived from an EMBL/GenBank/DDBJ whole genome shotgun (WGS) entry which is preliminary data.</text>
</comment>
<dbReference type="AlphaFoldDB" id="A0A4S8N0D8"/>
<accession>A0A4S8N0D8</accession>
<gene>
    <name evidence="1" type="ORF">E9934_16750</name>
</gene>
<dbReference type="Proteomes" id="UP000307087">
    <property type="component" value="Unassembled WGS sequence"/>
</dbReference>
<evidence type="ECO:0000313" key="1">
    <source>
        <dbReference type="EMBL" id="THV09220.1"/>
    </source>
</evidence>
<dbReference type="InterPro" id="IPR025101">
    <property type="entry name" value="DUF4012"/>
</dbReference>
<organism evidence="1 2">
    <name type="scientific">Nocardioides caeni</name>
    <dbReference type="NCBI Taxonomy" id="574700"/>
    <lineage>
        <taxon>Bacteria</taxon>
        <taxon>Bacillati</taxon>
        <taxon>Actinomycetota</taxon>
        <taxon>Actinomycetes</taxon>
        <taxon>Propionibacteriales</taxon>
        <taxon>Nocardioidaceae</taxon>
        <taxon>Nocardioides</taxon>
    </lineage>
</organism>
<evidence type="ECO:0000313" key="2">
    <source>
        <dbReference type="Proteomes" id="UP000307087"/>
    </source>
</evidence>
<sequence>MSPEVRRRRSPAWKRRWRRLRRSPVRFWSLVGGLSLLGLALLWCAWTVWATAQDLREVEEEAQILRAALVRGDVDGARETLGRYREAADSAAGRTSGPTWAVFEHVPVLGDDAEAIAIVSGVLSDVGRDGLEPVANAAQSVTSDAFRPAQHRFPIDRIAALEEPAEVSQAAFGDAAATLAGVDSSRLIGPVQTAFDQLRGLVDDARATLDSTYRASRLIPRMLGEERPRYYLLVLQNNAEMRSGGGLAGALSLVRMQSGSIDIVGQEDMADVGLGSDSLPLTKEEERVFGANLTRAGGNATLTPDVARSADLIRARWEQAMGGRLDGVVYVDPVAVSYLLRGVGSVPVPGGGPVDATNVVSAVENQIYRLTGDRSLQSDYQQAVAKAVFDAFADGRGDTVAAIQGLVQAVGEGRIRMHSFDAEDQAEIAGTDIAGDFLREAESKPHVGIYVNDSGPTKMQYYLQYEATVTARSCTDDDRQVIAGSIELHSNTPTDLSMLTPAITGENFPGVRVAPGHQLLTIYLTSPVGGEIQELRVDGQRVSTPVVEPFANRSLSRIGVELAPQSSHEIEFLMASGEDQPGEIDLRVTPGAFPSSSNTSAPSACVVY</sequence>
<name>A0A4S8N0D8_9ACTN</name>